<proteinExistence type="predicted"/>
<evidence type="ECO:0000313" key="1">
    <source>
        <dbReference type="EMBL" id="CBI11523.1"/>
    </source>
</evidence>
<dbReference type="EMBL" id="CABR01000149">
    <property type="protein sequence ID" value="CBI11523.1"/>
    <property type="molecule type" value="Genomic_DNA"/>
</dbReference>
<dbReference type="InterPro" id="IPR045809">
    <property type="entry name" value="MobI"/>
</dbReference>
<accession>E6QWA0</accession>
<protein>
    <submittedName>
        <fullName evidence="1">Uncharacterized protein</fullName>
    </submittedName>
</protein>
<comment type="caution">
    <text evidence="1">The sequence shown here is derived from an EMBL/GenBank/DDBJ whole genome shotgun (WGS) entry which is preliminary data.</text>
</comment>
<dbReference type="Pfam" id="PF19456">
    <property type="entry name" value="MobI"/>
    <property type="match status" value="1"/>
</dbReference>
<name>E6QWA0_9ZZZZ</name>
<reference evidence="1" key="1">
    <citation type="submission" date="2009-10" db="EMBL/GenBank/DDBJ databases">
        <title>Diversity of trophic interactions inside an arsenic-rich microbial ecosystem.</title>
        <authorList>
            <person name="Bertin P.N."/>
            <person name="Heinrich-Salmeron A."/>
            <person name="Pelletier E."/>
            <person name="Goulhen-Chollet F."/>
            <person name="Arsene-Ploetze F."/>
            <person name="Gallien S."/>
            <person name="Calteau A."/>
            <person name="Vallenet D."/>
            <person name="Casiot C."/>
            <person name="Chane-Woon-Ming B."/>
            <person name="Giloteaux L."/>
            <person name="Barakat M."/>
            <person name="Bonnefoy V."/>
            <person name="Bruneel O."/>
            <person name="Chandler M."/>
            <person name="Cleiss J."/>
            <person name="Duran R."/>
            <person name="Elbaz-Poulichet F."/>
            <person name="Fonknechten N."/>
            <person name="Lauga B."/>
            <person name="Mornico D."/>
            <person name="Ortet P."/>
            <person name="Schaeffer C."/>
            <person name="Siguier P."/>
            <person name="Alexander Thil Smith A."/>
            <person name="Van Dorsselaer A."/>
            <person name="Weissenbach J."/>
            <person name="Medigue C."/>
            <person name="Le Paslier D."/>
        </authorList>
    </citation>
    <scope>NUCLEOTIDE SEQUENCE</scope>
</reference>
<gene>
    <name evidence="1" type="ORF">CARN7_2355</name>
</gene>
<dbReference type="AlphaFoldDB" id="E6QWA0"/>
<organism evidence="1">
    <name type="scientific">mine drainage metagenome</name>
    <dbReference type="NCBI Taxonomy" id="410659"/>
    <lineage>
        <taxon>unclassified sequences</taxon>
        <taxon>metagenomes</taxon>
        <taxon>ecological metagenomes</taxon>
    </lineage>
</organism>
<sequence length="147" mass="17026">MEIDELGSAIGILRGRLGNLYARASELSKKHLEYVMAENKNRTWEEKSVLFSRARTRDNSITATWLEIRWYGSKALKTRRMVQRVIVKPKSGYGYKLEVLLKLARHWEADMVREVERELTTIRREAQFVAKAIGLLNKASKTKGESE</sequence>